<dbReference type="Gene3D" id="3.30.565.10">
    <property type="entry name" value="Histidine kinase-like ATPase, C-terminal domain"/>
    <property type="match status" value="1"/>
</dbReference>
<evidence type="ECO:0000256" key="4">
    <source>
        <dbReference type="ARBA" id="ARBA00022679"/>
    </source>
</evidence>
<evidence type="ECO:0000259" key="8">
    <source>
        <dbReference type="PROSITE" id="PS50112"/>
    </source>
</evidence>
<keyword evidence="11" id="KW-1185">Reference proteome</keyword>
<evidence type="ECO:0000313" key="10">
    <source>
        <dbReference type="EMBL" id="MBL7561127.1"/>
    </source>
</evidence>
<dbReference type="InterPro" id="IPR003594">
    <property type="entry name" value="HATPase_dom"/>
</dbReference>
<dbReference type="Proteomes" id="UP000605013">
    <property type="component" value="Unassembled WGS sequence"/>
</dbReference>
<dbReference type="InterPro" id="IPR035965">
    <property type="entry name" value="PAS-like_dom_sf"/>
</dbReference>
<evidence type="ECO:0000256" key="6">
    <source>
        <dbReference type="SAM" id="Phobius"/>
    </source>
</evidence>
<keyword evidence="4" id="KW-0808">Transferase</keyword>
<dbReference type="Gene3D" id="2.10.70.100">
    <property type="match status" value="1"/>
</dbReference>
<reference evidence="10 11" key="1">
    <citation type="submission" date="2020-12" db="EMBL/GenBank/DDBJ databases">
        <title>Olleya sediminilitoris sp. nov., isolated from a tidal flat.</title>
        <authorList>
            <person name="Park S."/>
            <person name="Yoon J.-H."/>
        </authorList>
    </citation>
    <scope>NUCLEOTIDE SEQUENCE [LARGE SCALE GENOMIC DNA]</scope>
    <source>
        <strain evidence="10 11">YSTF-M6</strain>
    </source>
</reference>
<dbReference type="Pfam" id="PF08447">
    <property type="entry name" value="PAS_3"/>
    <property type="match status" value="1"/>
</dbReference>
<keyword evidence="5" id="KW-0418">Kinase</keyword>
<dbReference type="Pfam" id="PF13426">
    <property type="entry name" value="PAS_9"/>
    <property type="match status" value="2"/>
</dbReference>
<dbReference type="SMART" id="SM00091">
    <property type="entry name" value="PAS"/>
    <property type="match status" value="4"/>
</dbReference>
<dbReference type="Pfam" id="PF08448">
    <property type="entry name" value="PAS_4"/>
    <property type="match status" value="1"/>
</dbReference>
<dbReference type="SMART" id="SM00387">
    <property type="entry name" value="HATPase_c"/>
    <property type="match status" value="1"/>
</dbReference>
<dbReference type="InterPro" id="IPR036890">
    <property type="entry name" value="HATPase_C_sf"/>
</dbReference>
<dbReference type="EC" id="2.7.13.3" evidence="2"/>
<accession>A0ABS1WPV8</accession>
<dbReference type="PROSITE" id="PS50109">
    <property type="entry name" value="HIS_KIN"/>
    <property type="match status" value="1"/>
</dbReference>
<evidence type="ECO:0000256" key="2">
    <source>
        <dbReference type="ARBA" id="ARBA00012438"/>
    </source>
</evidence>
<dbReference type="InterPro" id="IPR004358">
    <property type="entry name" value="Sig_transdc_His_kin-like_C"/>
</dbReference>
<dbReference type="PANTHER" id="PTHR43304">
    <property type="entry name" value="PHYTOCHROME-LIKE PROTEIN CPH1"/>
    <property type="match status" value="1"/>
</dbReference>
<dbReference type="SMART" id="SM00086">
    <property type="entry name" value="PAC"/>
    <property type="match status" value="4"/>
</dbReference>
<sequence>MQHNDAYLINKSGKQRMLSQRLSKLTFIAHNDKNLLPRHVISDSIYQLSEELKTSHLFLFNEYIKTDHSAKLDSLFSIVDSNLKLLIKESKDLINATVYNRSNMAKFRATELAYLFAMDAIVNEYQKRAESNLKQIEYNFYKISGLCVIIMITGFFFLWFPNIRLLLAKNKDLEISNTRLKKTQSLVDKNLEELDQLRFDLEQKEYYNQIFISQAAPSLAMLDKDMKYIAVSEKWKKTYNKENVEIIGKSHYDIFPEIGDDWKANHQKCLNGYIDVCEEAPFVRADGTVQWIFWDVRPWYLSDGKVGGLLMYTGDITKQKEERLAKEKVEQILKSTSEVAKIGTWELDVKSDKLTFSPMAKKFLKIKSDKQLYGNRSLFLYKDGASRKKIIKAIQTIKNTGKPFDLELEVITSDREHIWVRDIGKAEFVDGECVRVFGVVQDITYLKQAESKLLKQNELLNFAEKINNIGHWILDTKSDKITWSSSMYDVSGIDKDVKIDKNTLLEMTHPDDVDLLINHMKQTMTNKCFDGELVHRIVVSDGSVKTVSVLGKVIKDSNDEICEIIGTCQDITKQRMAEIKFKGLLESAPDAMIILNANKRIHLINKQAEKMFGYTYTELLDKKIEILIPKRIVGNFKIYKDNYFEDPKSIGMGENKELIGVNKKGEEFTVQVSLSPVETEDGLLVSAAIRDVTKQKEDKQKIISANKNLEHLADKLIAQNMQLADFAQITSHNLRAPVSNLNSLLDMYDLSVDQLEKEEVIYNFKKVTSHLTLTLNTLVQALKVKNDRVSQSNVFFDETLYKTKELLAAQIIKTKANITFDFSEINKISYNKIYFESIFLNLVENALKYRSQTRTPEIHVWTTKVDGKAVLHIQDNGLGIDLNRHRHKLFGLHKVFHRHPEAKGVGLFMTKLHVEALGGKITAESVVNEGSTFIINFNK</sequence>
<dbReference type="PROSITE" id="PS50113">
    <property type="entry name" value="PAC"/>
    <property type="match status" value="4"/>
</dbReference>
<feature type="domain" description="Histidine kinase" evidence="7">
    <location>
        <begin position="729"/>
        <end position="939"/>
    </location>
</feature>
<comment type="catalytic activity">
    <reaction evidence="1">
        <text>ATP + protein L-histidine = ADP + protein N-phospho-L-histidine.</text>
        <dbReference type="EC" id="2.7.13.3"/>
    </reaction>
</comment>
<keyword evidence="6" id="KW-1133">Transmembrane helix</keyword>
<feature type="domain" description="PAC" evidence="9">
    <location>
        <begin position="654"/>
        <end position="704"/>
    </location>
</feature>
<evidence type="ECO:0000256" key="1">
    <source>
        <dbReference type="ARBA" id="ARBA00000085"/>
    </source>
</evidence>
<evidence type="ECO:0000259" key="7">
    <source>
        <dbReference type="PROSITE" id="PS50109"/>
    </source>
</evidence>
<gene>
    <name evidence="10" type="ORF">JAO71_15090</name>
</gene>
<dbReference type="InterPro" id="IPR052162">
    <property type="entry name" value="Sensor_kinase/Photoreceptor"/>
</dbReference>
<feature type="domain" description="PAS" evidence="8">
    <location>
        <begin position="472"/>
        <end position="527"/>
    </location>
</feature>
<dbReference type="Pfam" id="PF02518">
    <property type="entry name" value="HATPase_c"/>
    <property type="match status" value="1"/>
</dbReference>
<feature type="domain" description="PAS" evidence="8">
    <location>
        <begin position="577"/>
        <end position="630"/>
    </location>
</feature>
<keyword evidence="6" id="KW-0472">Membrane</keyword>
<organism evidence="10 11">
    <name type="scientific">Olleya sediminilitoris</name>
    <dbReference type="NCBI Taxonomy" id="2795739"/>
    <lineage>
        <taxon>Bacteria</taxon>
        <taxon>Pseudomonadati</taxon>
        <taxon>Bacteroidota</taxon>
        <taxon>Flavobacteriia</taxon>
        <taxon>Flavobacteriales</taxon>
        <taxon>Flavobacteriaceae</taxon>
    </lineage>
</organism>
<dbReference type="NCBIfam" id="TIGR00229">
    <property type="entry name" value="sensory_box"/>
    <property type="match status" value="3"/>
</dbReference>
<feature type="domain" description="PAC" evidence="9">
    <location>
        <begin position="276"/>
        <end position="328"/>
    </location>
</feature>
<keyword evidence="6" id="KW-0812">Transmembrane</keyword>
<protein>
    <recommendedName>
        <fullName evidence="2">histidine kinase</fullName>
        <ecNumber evidence="2">2.7.13.3</ecNumber>
    </recommendedName>
</protein>
<dbReference type="EMBL" id="JAEMEF010000018">
    <property type="protein sequence ID" value="MBL7561127.1"/>
    <property type="molecule type" value="Genomic_DNA"/>
</dbReference>
<dbReference type="SUPFAM" id="SSF55874">
    <property type="entry name" value="ATPase domain of HSP90 chaperone/DNA topoisomerase II/histidine kinase"/>
    <property type="match status" value="1"/>
</dbReference>
<dbReference type="InterPro" id="IPR005467">
    <property type="entry name" value="His_kinase_dom"/>
</dbReference>
<dbReference type="InterPro" id="IPR013655">
    <property type="entry name" value="PAS_fold_3"/>
</dbReference>
<evidence type="ECO:0000313" key="11">
    <source>
        <dbReference type="Proteomes" id="UP000605013"/>
    </source>
</evidence>
<dbReference type="InterPro" id="IPR000014">
    <property type="entry name" value="PAS"/>
</dbReference>
<dbReference type="PANTHER" id="PTHR43304:SF1">
    <property type="entry name" value="PAC DOMAIN-CONTAINING PROTEIN"/>
    <property type="match status" value="1"/>
</dbReference>
<name>A0ABS1WPV8_9FLAO</name>
<proteinExistence type="predicted"/>
<comment type="caution">
    <text evidence="10">The sequence shown here is derived from an EMBL/GenBank/DDBJ whole genome shotgun (WGS) entry which is preliminary data.</text>
</comment>
<evidence type="ECO:0000256" key="3">
    <source>
        <dbReference type="ARBA" id="ARBA00022553"/>
    </source>
</evidence>
<dbReference type="InterPro" id="IPR000700">
    <property type="entry name" value="PAS-assoc_C"/>
</dbReference>
<dbReference type="Gene3D" id="3.30.450.20">
    <property type="entry name" value="PAS domain"/>
    <property type="match status" value="4"/>
</dbReference>
<dbReference type="PROSITE" id="PS50112">
    <property type="entry name" value="PAS"/>
    <property type="match status" value="2"/>
</dbReference>
<dbReference type="RefSeq" id="WP_203001622.1">
    <property type="nucleotide sequence ID" value="NZ_JAEMEF010000018.1"/>
</dbReference>
<dbReference type="InterPro" id="IPR001610">
    <property type="entry name" value="PAC"/>
</dbReference>
<dbReference type="InterPro" id="IPR013656">
    <property type="entry name" value="PAS_4"/>
</dbReference>
<keyword evidence="3" id="KW-0597">Phosphoprotein</keyword>
<dbReference type="PRINTS" id="PR00344">
    <property type="entry name" value="BCTRLSENSOR"/>
</dbReference>
<feature type="domain" description="PAC" evidence="9">
    <location>
        <begin position="404"/>
        <end position="455"/>
    </location>
</feature>
<evidence type="ECO:0000259" key="9">
    <source>
        <dbReference type="PROSITE" id="PS50113"/>
    </source>
</evidence>
<dbReference type="CDD" id="cd00130">
    <property type="entry name" value="PAS"/>
    <property type="match status" value="3"/>
</dbReference>
<feature type="domain" description="PAC" evidence="9">
    <location>
        <begin position="531"/>
        <end position="583"/>
    </location>
</feature>
<evidence type="ECO:0000256" key="5">
    <source>
        <dbReference type="ARBA" id="ARBA00022777"/>
    </source>
</evidence>
<dbReference type="SUPFAM" id="SSF55785">
    <property type="entry name" value="PYP-like sensor domain (PAS domain)"/>
    <property type="match status" value="4"/>
</dbReference>
<feature type="transmembrane region" description="Helical" evidence="6">
    <location>
        <begin position="140"/>
        <end position="160"/>
    </location>
</feature>